<dbReference type="PROSITE" id="PS50294">
    <property type="entry name" value="WD_REPEATS_REGION"/>
    <property type="match status" value="2"/>
</dbReference>
<dbReference type="Pfam" id="PF00400">
    <property type="entry name" value="WD40"/>
    <property type="match status" value="4"/>
</dbReference>
<evidence type="ECO:0000313" key="6">
    <source>
        <dbReference type="Proteomes" id="UP000734854"/>
    </source>
</evidence>
<feature type="region of interest" description="Disordered" evidence="4">
    <location>
        <begin position="86"/>
        <end position="116"/>
    </location>
</feature>
<evidence type="ECO:0000256" key="4">
    <source>
        <dbReference type="SAM" id="MobiDB-lite"/>
    </source>
</evidence>
<feature type="compositionally biased region" description="Low complexity" evidence="4">
    <location>
        <begin position="290"/>
        <end position="307"/>
    </location>
</feature>
<reference evidence="5 6" key="1">
    <citation type="submission" date="2020-08" db="EMBL/GenBank/DDBJ databases">
        <title>Plant Genome Project.</title>
        <authorList>
            <person name="Zhang R.-G."/>
        </authorList>
    </citation>
    <scope>NUCLEOTIDE SEQUENCE [LARGE SCALE GENOMIC DNA]</scope>
    <source>
        <tissue evidence="5">Rhizome</tissue>
    </source>
</reference>
<comment type="caution">
    <text evidence="5">The sequence shown here is derived from an EMBL/GenBank/DDBJ whole genome shotgun (WGS) entry which is preliminary data.</text>
</comment>
<dbReference type="SUPFAM" id="SSF50978">
    <property type="entry name" value="WD40 repeat-like"/>
    <property type="match status" value="1"/>
</dbReference>
<feature type="region of interest" description="Disordered" evidence="4">
    <location>
        <begin position="275"/>
        <end position="307"/>
    </location>
</feature>
<evidence type="ECO:0000256" key="2">
    <source>
        <dbReference type="ARBA" id="ARBA00022737"/>
    </source>
</evidence>
<dbReference type="InterPro" id="IPR036322">
    <property type="entry name" value="WD40_repeat_dom_sf"/>
</dbReference>
<feature type="region of interest" description="Disordered" evidence="4">
    <location>
        <begin position="220"/>
        <end position="244"/>
    </location>
</feature>
<evidence type="ECO:0000256" key="3">
    <source>
        <dbReference type="PROSITE-ProRule" id="PRU00221"/>
    </source>
</evidence>
<feature type="compositionally biased region" description="Basic and acidic residues" evidence="4">
    <location>
        <begin position="276"/>
        <end position="289"/>
    </location>
</feature>
<dbReference type="Gene3D" id="2.130.10.10">
    <property type="entry name" value="YVTN repeat-like/Quinoprotein amine dehydrogenase"/>
    <property type="match status" value="2"/>
</dbReference>
<name>A0A8J5H7Q4_ZINOF</name>
<dbReference type="PROSITE" id="PS00678">
    <property type="entry name" value="WD_REPEATS_1"/>
    <property type="match status" value="1"/>
</dbReference>
<feature type="repeat" description="WD" evidence="3">
    <location>
        <begin position="490"/>
        <end position="514"/>
    </location>
</feature>
<dbReference type="InterPro" id="IPR015943">
    <property type="entry name" value="WD40/YVTN_repeat-like_dom_sf"/>
</dbReference>
<dbReference type="Proteomes" id="UP000734854">
    <property type="component" value="Unassembled WGS sequence"/>
</dbReference>
<feature type="compositionally biased region" description="Low complexity" evidence="4">
    <location>
        <begin position="229"/>
        <end position="244"/>
    </location>
</feature>
<accession>A0A8J5H7Q4</accession>
<dbReference type="InterPro" id="IPR001680">
    <property type="entry name" value="WD40_rpt"/>
</dbReference>
<dbReference type="EMBL" id="JACMSC010000005">
    <property type="protein sequence ID" value="KAG6521182.1"/>
    <property type="molecule type" value="Genomic_DNA"/>
</dbReference>
<dbReference type="PANTHER" id="PTHR14221:SF67">
    <property type="entry name" value="WD REPEAT-CONTAINING PROTEIN 44-LIKE"/>
    <property type="match status" value="1"/>
</dbReference>
<feature type="compositionally biased region" description="Low complexity" evidence="4">
    <location>
        <begin position="99"/>
        <end position="114"/>
    </location>
</feature>
<evidence type="ECO:0008006" key="7">
    <source>
        <dbReference type="Google" id="ProtNLM"/>
    </source>
</evidence>
<feature type="repeat" description="WD" evidence="3">
    <location>
        <begin position="338"/>
        <end position="371"/>
    </location>
</feature>
<keyword evidence="2" id="KW-0677">Repeat</keyword>
<gene>
    <name evidence="5" type="ORF">ZIOFF_018248</name>
</gene>
<keyword evidence="6" id="KW-1185">Reference proteome</keyword>
<dbReference type="PROSITE" id="PS50082">
    <property type="entry name" value="WD_REPEATS_2"/>
    <property type="match status" value="3"/>
</dbReference>
<feature type="repeat" description="WD" evidence="3">
    <location>
        <begin position="514"/>
        <end position="548"/>
    </location>
</feature>
<dbReference type="PRINTS" id="PR00320">
    <property type="entry name" value="GPROTEINBRPT"/>
</dbReference>
<keyword evidence="1 3" id="KW-0853">WD repeat</keyword>
<dbReference type="InterPro" id="IPR020472">
    <property type="entry name" value="WD40_PAC1"/>
</dbReference>
<dbReference type="SMART" id="SM00320">
    <property type="entry name" value="WD40"/>
    <property type="match status" value="6"/>
</dbReference>
<organism evidence="5 6">
    <name type="scientific">Zingiber officinale</name>
    <name type="common">Ginger</name>
    <name type="synonym">Amomum zingiber</name>
    <dbReference type="NCBI Taxonomy" id="94328"/>
    <lineage>
        <taxon>Eukaryota</taxon>
        <taxon>Viridiplantae</taxon>
        <taxon>Streptophyta</taxon>
        <taxon>Embryophyta</taxon>
        <taxon>Tracheophyta</taxon>
        <taxon>Spermatophyta</taxon>
        <taxon>Magnoliopsida</taxon>
        <taxon>Liliopsida</taxon>
        <taxon>Zingiberales</taxon>
        <taxon>Zingiberaceae</taxon>
        <taxon>Zingiber</taxon>
    </lineage>
</organism>
<evidence type="ECO:0000313" key="5">
    <source>
        <dbReference type="EMBL" id="KAG6521182.1"/>
    </source>
</evidence>
<sequence length="824" mass="91123">MTSTTRNLPEEDSGEEKFYESLDRILSSCSNSGSVSASDDESYTGGHRRRVGRLRLPPLRSLDVWFSEPASVEERRRRLLRHLGLSGDPALSRPRRSDAASCKISSPSSSSGVAWPGCDGSASKSLCQQRQVPSKPPLGVRFRIPDASKGILPIEGGVVPSDSRFVIKNLDDGREFVVKELQEDRMSNTVREVGTGRQLTMEEFDMCIGKSPIVQELMKRQSVEDATDSSGGDSRSSGSGGSVVVRRSAGGWRWKKRGSWLRSIKNVAENMVARGHNCDRKRGDDKDSSSEMGGRSSSATNDNLDGLNGLNHCPERIRVRQYGKSQKELSGLCMTQEIQAHNGSIWSIRFSLDGQYLASGGEDCAIRVWEVLEVDRFGNLANDVASPEMTSTLASADRNQWDKQRRAKVRCSKKSVCSHPLKVPAHIVALSEKPVCCFRGHLGDVLDLSWSTSQLNGVTVTTVKSVLVLEGTNLYIHYYLLFLISLSTFQFLLSSSMDKTVRLWHMSSTSCLKVFSHSTYVTCIQFNPVDDRYFISGSLDNKVRIWSIPDRQVIDWKDLHEMVTAACYTPDGQGALIGTHRGNCHLYDASDSKLIQKSQVDLKNRKKKITGFQFAPGNPSKVLVTSADSQIRIIDGDELVHKLKGFRNTNSQISAFPTADGKHVISASEDSHIYVWRFDDSQTKGDATTTQSYEYFHCRGVTVAAPWPNTSLQKMARTCPNNQANVASVGESDRLRLSDPQFCQRINSHQNGATGNSNWFNDKVTATWPEELMTPNKQSPKCNGDLCNGGTAAQSWEAFGLVIVTAGVGGEIKTYQNFDFPIHL</sequence>
<dbReference type="PANTHER" id="PTHR14221">
    <property type="entry name" value="WD REPEAT DOMAIN 44"/>
    <property type="match status" value="1"/>
</dbReference>
<dbReference type="InterPro" id="IPR040324">
    <property type="entry name" value="WDR44/Dgr2"/>
</dbReference>
<protein>
    <recommendedName>
        <fullName evidence="7">WD repeat-containing protein 44</fullName>
    </recommendedName>
</protein>
<evidence type="ECO:0000256" key="1">
    <source>
        <dbReference type="ARBA" id="ARBA00022574"/>
    </source>
</evidence>
<dbReference type="AlphaFoldDB" id="A0A8J5H7Q4"/>
<proteinExistence type="predicted"/>
<dbReference type="InterPro" id="IPR019775">
    <property type="entry name" value="WD40_repeat_CS"/>
</dbReference>